<reference evidence="3" key="2">
    <citation type="submission" date="2021-04" db="EMBL/GenBank/DDBJ databases">
        <authorList>
            <person name="Gilroy R."/>
        </authorList>
    </citation>
    <scope>NUCLEOTIDE SEQUENCE</scope>
    <source>
        <strain evidence="3">CHK172-16539</strain>
    </source>
</reference>
<feature type="transmembrane region" description="Helical" evidence="1">
    <location>
        <begin position="177"/>
        <end position="200"/>
    </location>
</feature>
<feature type="domain" description="DUF218" evidence="2">
    <location>
        <begin position="216"/>
        <end position="365"/>
    </location>
</feature>
<dbReference type="AlphaFoldDB" id="A0A9D2JIF2"/>
<dbReference type="InterPro" id="IPR014729">
    <property type="entry name" value="Rossmann-like_a/b/a_fold"/>
</dbReference>
<proteinExistence type="predicted"/>
<dbReference type="EMBL" id="DXBN01000107">
    <property type="protein sequence ID" value="HIZ53248.1"/>
    <property type="molecule type" value="Genomic_DNA"/>
</dbReference>
<feature type="transmembrane region" description="Helical" evidence="1">
    <location>
        <begin position="54"/>
        <end position="71"/>
    </location>
</feature>
<dbReference type="GO" id="GO:0043164">
    <property type="term" value="P:Gram-negative-bacterium-type cell wall biogenesis"/>
    <property type="evidence" value="ECO:0007669"/>
    <property type="project" value="TreeGrafter"/>
</dbReference>
<dbReference type="CDD" id="cd06259">
    <property type="entry name" value="YdcF-like"/>
    <property type="match status" value="1"/>
</dbReference>
<dbReference type="GO" id="GO:0000270">
    <property type="term" value="P:peptidoglycan metabolic process"/>
    <property type="evidence" value="ECO:0007669"/>
    <property type="project" value="TreeGrafter"/>
</dbReference>
<feature type="transmembrane region" description="Helical" evidence="1">
    <location>
        <begin position="78"/>
        <end position="100"/>
    </location>
</feature>
<dbReference type="InterPro" id="IPR003848">
    <property type="entry name" value="DUF218"/>
</dbReference>
<accession>A0A9D2JIF2</accession>
<feature type="transmembrane region" description="Helical" evidence="1">
    <location>
        <begin position="376"/>
        <end position="396"/>
    </location>
</feature>
<evidence type="ECO:0000256" key="1">
    <source>
        <dbReference type="SAM" id="Phobius"/>
    </source>
</evidence>
<dbReference type="InterPro" id="IPR051599">
    <property type="entry name" value="Cell_Envelope_Assoc"/>
</dbReference>
<feature type="transmembrane region" description="Helical" evidence="1">
    <location>
        <begin position="6"/>
        <end position="22"/>
    </location>
</feature>
<keyword evidence="1" id="KW-0812">Transmembrane</keyword>
<organism evidence="3 4">
    <name type="scientific">Candidatus Enterococcus avicola</name>
    <dbReference type="NCBI Taxonomy" id="2838561"/>
    <lineage>
        <taxon>Bacteria</taxon>
        <taxon>Bacillati</taxon>
        <taxon>Bacillota</taxon>
        <taxon>Bacilli</taxon>
        <taxon>Lactobacillales</taxon>
        <taxon>Enterococcaceae</taxon>
        <taxon>Enterococcus</taxon>
    </lineage>
</organism>
<dbReference type="Pfam" id="PF02698">
    <property type="entry name" value="DUF218"/>
    <property type="match status" value="1"/>
</dbReference>
<evidence type="ECO:0000313" key="4">
    <source>
        <dbReference type="Proteomes" id="UP000824063"/>
    </source>
</evidence>
<feature type="transmembrane region" description="Helical" evidence="1">
    <location>
        <begin position="29"/>
        <end position="48"/>
    </location>
</feature>
<sequence>MQAILFLIVLFSGFVFIYLQQRKQNNPQYFVPLSAWGSTVLIVYLSIIELQNKSFYLGIILALLLLIYLNYKRDKTQLINGLLFNFWFGIFGIYLGFHFFQTRDLIVLGLFILLFMLVLALAIFGMISLIILLYWNSLIVLKREGRSLGNLLTLILAISLSMLLLYNAFIINKIPEYLVYLFAILPFSLGYFAIVFLNFATISMIYQLNRPKLNQDFIIVLGAGLLNGEKVTPLLSRRIDTALNFYQRQKQKTGHPLKIIFSGGQGPDEKVSEAFAMKQYALEQGIPEEDLLLEDLSTSTQTNMAFSKQIIDSYNIDHVKVIFSSNNYHIFRAAIFAHQNQLRADGIGAKTALYYLPNAFLREFIAIVAMHKKRHFLIIGIAGLFLLFMAVITFLIPQ</sequence>
<keyword evidence="1" id="KW-0472">Membrane</keyword>
<protein>
    <submittedName>
        <fullName evidence="3">YdcF family protein</fullName>
    </submittedName>
</protein>
<gene>
    <name evidence="3" type="ORF">IAA20_04840</name>
</gene>
<keyword evidence="1" id="KW-1133">Transmembrane helix</keyword>
<feature type="transmembrane region" description="Helical" evidence="1">
    <location>
        <begin position="147"/>
        <end position="171"/>
    </location>
</feature>
<evidence type="ECO:0000259" key="2">
    <source>
        <dbReference type="Pfam" id="PF02698"/>
    </source>
</evidence>
<feature type="transmembrane region" description="Helical" evidence="1">
    <location>
        <begin position="106"/>
        <end position="135"/>
    </location>
</feature>
<dbReference type="Proteomes" id="UP000824063">
    <property type="component" value="Unassembled WGS sequence"/>
</dbReference>
<dbReference type="Gene3D" id="3.40.50.620">
    <property type="entry name" value="HUPs"/>
    <property type="match status" value="1"/>
</dbReference>
<dbReference type="PANTHER" id="PTHR30336:SF18">
    <property type="entry name" value="MEMBRANE PROTEIN"/>
    <property type="match status" value="1"/>
</dbReference>
<reference evidence="3" key="1">
    <citation type="journal article" date="2021" name="PeerJ">
        <title>Extensive microbial diversity within the chicken gut microbiome revealed by metagenomics and culture.</title>
        <authorList>
            <person name="Gilroy R."/>
            <person name="Ravi A."/>
            <person name="Getino M."/>
            <person name="Pursley I."/>
            <person name="Horton D.L."/>
            <person name="Alikhan N.F."/>
            <person name="Baker D."/>
            <person name="Gharbi K."/>
            <person name="Hall N."/>
            <person name="Watson M."/>
            <person name="Adriaenssens E.M."/>
            <person name="Foster-Nyarko E."/>
            <person name="Jarju S."/>
            <person name="Secka A."/>
            <person name="Antonio M."/>
            <person name="Oren A."/>
            <person name="Chaudhuri R.R."/>
            <person name="La Ragione R."/>
            <person name="Hildebrand F."/>
            <person name="Pallen M.J."/>
        </authorList>
    </citation>
    <scope>NUCLEOTIDE SEQUENCE</scope>
    <source>
        <strain evidence="3">CHK172-16539</strain>
    </source>
</reference>
<comment type="caution">
    <text evidence="3">The sequence shown here is derived from an EMBL/GenBank/DDBJ whole genome shotgun (WGS) entry which is preliminary data.</text>
</comment>
<evidence type="ECO:0000313" key="3">
    <source>
        <dbReference type="EMBL" id="HIZ53248.1"/>
    </source>
</evidence>
<dbReference type="GO" id="GO:0005886">
    <property type="term" value="C:plasma membrane"/>
    <property type="evidence" value="ECO:0007669"/>
    <property type="project" value="TreeGrafter"/>
</dbReference>
<name>A0A9D2JIF2_9ENTE</name>
<dbReference type="PANTHER" id="PTHR30336">
    <property type="entry name" value="INNER MEMBRANE PROTEIN, PROBABLE PERMEASE"/>
    <property type="match status" value="1"/>
</dbReference>